<dbReference type="eggNOG" id="COG1729">
    <property type="taxonomic scope" value="Bacteria"/>
</dbReference>
<dbReference type="GO" id="GO:0051301">
    <property type="term" value="P:cell division"/>
    <property type="evidence" value="ECO:0007669"/>
    <property type="project" value="InterPro"/>
</dbReference>
<organism evidence="4 5">
    <name type="scientific">Micavibrio aeruginosavorus (strain ARL-13)</name>
    <dbReference type="NCBI Taxonomy" id="856793"/>
    <lineage>
        <taxon>Bacteria</taxon>
        <taxon>Pseudomonadati</taxon>
        <taxon>Bdellovibrionota</taxon>
        <taxon>Bdellovibrionia</taxon>
        <taxon>Bdellovibrionales</taxon>
        <taxon>Pseudobdellovibrionaceae</taxon>
        <taxon>Micavibrio</taxon>
    </lineage>
</organism>
<dbReference type="InterPro" id="IPR019734">
    <property type="entry name" value="TPR_rpt"/>
</dbReference>
<keyword evidence="1" id="KW-0802">TPR repeat</keyword>
<dbReference type="InterPro" id="IPR034706">
    <property type="entry name" value="CpoB"/>
</dbReference>
<dbReference type="OrthoDB" id="7185608at2"/>
<dbReference type="RefSeq" id="WP_014102078.1">
    <property type="nucleotide sequence ID" value="NC_016026.1"/>
</dbReference>
<dbReference type="Proteomes" id="UP000009286">
    <property type="component" value="Chromosome"/>
</dbReference>
<feature type="repeat" description="TPR" evidence="1">
    <location>
        <begin position="237"/>
        <end position="270"/>
    </location>
</feature>
<sequence>MIISHSGRPSIRKTVLSTLLVTVMAGAVFAPAFAQSGGGDTQARLSRIENEIQTLSRAIFKGETPPPGAFGASADQTAQAELQLRLTQMEEDLRVLTGKVEEQNYQMERLRDELTQLKNASLSAPVTPTPAVRNGMIGYPDQQPATPPSDMDGVVDMPVQNNDFSVTDPNAPAPVNAPTSGQLGSAVTAPTGQAVTAGTPAALYEESFAAVRSRDFAKARAGFEKFLSENPEHNLAGNATYWLGETYYAQNDYESAARIFAEGFQKFPKGTKGPDNLLKLGLSLAGLGKTKEACIALGQLRKQYPSGAVPVLTQGDQEMAKLQCNP</sequence>
<dbReference type="Pfam" id="PF13174">
    <property type="entry name" value="TPR_6"/>
    <property type="match status" value="1"/>
</dbReference>
<dbReference type="KEGG" id="mai:MICA_518"/>
<dbReference type="HOGENOM" id="CLU_044315_0_0_5"/>
<keyword evidence="3" id="KW-0732">Signal</keyword>
<feature type="signal peptide" evidence="3">
    <location>
        <begin position="1"/>
        <end position="34"/>
    </location>
</feature>
<feature type="coiled-coil region" evidence="2">
    <location>
        <begin position="79"/>
        <end position="120"/>
    </location>
</feature>
<keyword evidence="5" id="KW-1185">Reference proteome</keyword>
<reference evidence="4 5" key="1">
    <citation type="journal article" date="2011" name="BMC Genomics">
        <title>Genomic insights into an obligate epibiotic bacterial predator: Micavibrio aeruginosavorus ARL-13.</title>
        <authorList>
            <person name="Wang Z."/>
            <person name="Kadouri D."/>
            <person name="Wu M."/>
        </authorList>
    </citation>
    <scope>NUCLEOTIDE SEQUENCE [LARGE SCALE GENOMIC DNA]</scope>
    <source>
        <strain evidence="4 5">ARL-13</strain>
    </source>
</reference>
<evidence type="ECO:0000313" key="4">
    <source>
        <dbReference type="EMBL" id="AEP08855.1"/>
    </source>
</evidence>
<evidence type="ECO:0000256" key="2">
    <source>
        <dbReference type="SAM" id="Coils"/>
    </source>
</evidence>
<dbReference type="Pfam" id="PF13432">
    <property type="entry name" value="TPR_16"/>
    <property type="match status" value="1"/>
</dbReference>
<evidence type="ECO:0000313" key="5">
    <source>
        <dbReference type="Proteomes" id="UP000009286"/>
    </source>
</evidence>
<gene>
    <name evidence="4" type="primary">ygbF</name>
    <name evidence="4" type="ordered locus">MICA_518</name>
</gene>
<dbReference type="EMBL" id="CP002382">
    <property type="protein sequence ID" value="AEP08855.1"/>
    <property type="molecule type" value="Genomic_DNA"/>
</dbReference>
<keyword evidence="2" id="KW-0175">Coiled coil</keyword>
<feature type="chain" id="PRO_5039902821" evidence="3">
    <location>
        <begin position="35"/>
        <end position="326"/>
    </location>
</feature>
<dbReference type="AlphaFoldDB" id="G2KLM5"/>
<evidence type="ECO:0000256" key="3">
    <source>
        <dbReference type="SAM" id="SignalP"/>
    </source>
</evidence>
<name>G2KLM5_MICAA</name>
<dbReference type="PROSITE" id="PS50005">
    <property type="entry name" value="TPR"/>
    <property type="match status" value="1"/>
</dbReference>
<dbReference type="STRING" id="856793.MICA_518"/>
<dbReference type="NCBIfam" id="TIGR02795">
    <property type="entry name" value="tol_pal_ybgF"/>
    <property type="match status" value="1"/>
</dbReference>
<evidence type="ECO:0000256" key="1">
    <source>
        <dbReference type="PROSITE-ProRule" id="PRU00339"/>
    </source>
</evidence>
<proteinExistence type="inferred from homology"/>
<accession>G2KLM5</accession>
<dbReference type="InterPro" id="IPR011990">
    <property type="entry name" value="TPR-like_helical_dom_sf"/>
</dbReference>
<protein>
    <submittedName>
        <fullName evidence="4">Tol-pal system protein YbgF</fullName>
    </submittedName>
</protein>
<dbReference type="InterPro" id="IPR014162">
    <property type="entry name" value="CpoB_C"/>
</dbReference>
<dbReference type="Gene3D" id="1.20.5.110">
    <property type="match status" value="1"/>
</dbReference>
<dbReference type="Gene3D" id="1.25.40.10">
    <property type="entry name" value="Tetratricopeptide repeat domain"/>
    <property type="match status" value="1"/>
</dbReference>
<dbReference type="SUPFAM" id="SSF48452">
    <property type="entry name" value="TPR-like"/>
    <property type="match status" value="1"/>
</dbReference>
<dbReference type="HAMAP" id="MF_02066">
    <property type="entry name" value="CpoB"/>
    <property type="match status" value="1"/>
</dbReference>